<dbReference type="AlphaFoldDB" id="G0R2Y1"/>
<dbReference type="InParanoid" id="G0R2Y1"/>
<protein>
    <submittedName>
        <fullName evidence="3">Uncharacterized protein</fullName>
    </submittedName>
</protein>
<accession>G0R2Y1</accession>
<reference evidence="3 4" key="1">
    <citation type="submission" date="2011-07" db="EMBL/GenBank/DDBJ databases">
        <authorList>
            <person name="Coyne R."/>
            <person name="Brami D."/>
            <person name="Johnson J."/>
            <person name="Hostetler J."/>
            <person name="Hannick L."/>
            <person name="Clark T."/>
            <person name="Cassidy-Hanley D."/>
            <person name="Inman J."/>
        </authorList>
    </citation>
    <scope>NUCLEOTIDE SEQUENCE [LARGE SCALE GENOMIC DNA]</scope>
    <source>
        <strain evidence="3 4">G5</strain>
    </source>
</reference>
<feature type="coiled-coil region" evidence="1">
    <location>
        <begin position="417"/>
        <end position="462"/>
    </location>
</feature>
<evidence type="ECO:0000313" key="4">
    <source>
        <dbReference type="Proteomes" id="UP000008983"/>
    </source>
</evidence>
<dbReference type="OrthoDB" id="313402at2759"/>
<keyword evidence="1" id="KW-0175">Coiled coil</keyword>
<dbReference type="EMBL" id="GL984282">
    <property type="protein sequence ID" value="EGR28192.1"/>
    <property type="molecule type" value="Genomic_DNA"/>
</dbReference>
<feature type="region of interest" description="Disordered" evidence="2">
    <location>
        <begin position="359"/>
        <end position="379"/>
    </location>
</feature>
<gene>
    <name evidence="3" type="ORF">IMG5_181210</name>
</gene>
<dbReference type="Proteomes" id="UP000008983">
    <property type="component" value="Unassembled WGS sequence"/>
</dbReference>
<dbReference type="RefSeq" id="XP_004027537.1">
    <property type="nucleotide sequence ID" value="XM_004027488.1"/>
</dbReference>
<name>G0R2Y1_ICHMU</name>
<feature type="non-terminal residue" evidence="3">
    <location>
        <position position="1"/>
    </location>
</feature>
<feature type="region of interest" description="Disordered" evidence="2">
    <location>
        <begin position="753"/>
        <end position="774"/>
    </location>
</feature>
<evidence type="ECO:0000256" key="2">
    <source>
        <dbReference type="SAM" id="MobiDB-lite"/>
    </source>
</evidence>
<keyword evidence="4" id="KW-1185">Reference proteome</keyword>
<dbReference type="GeneID" id="14904288"/>
<dbReference type="eggNOG" id="ENOG502SNNY">
    <property type="taxonomic scope" value="Eukaryota"/>
</dbReference>
<organism evidence="3 4">
    <name type="scientific">Ichthyophthirius multifiliis</name>
    <name type="common">White spot disease agent</name>
    <name type="synonym">Ich</name>
    <dbReference type="NCBI Taxonomy" id="5932"/>
    <lineage>
        <taxon>Eukaryota</taxon>
        <taxon>Sar</taxon>
        <taxon>Alveolata</taxon>
        <taxon>Ciliophora</taxon>
        <taxon>Intramacronucleata</taxon>
        <taxon>Oligohymenophorea</taxon>
        <taxon>Hymenostomatida</taxon>
        <taxon>Ophryoglenina</taxon>
        <taxon>Ichthyophthirius</taxon>
    </lineage>
</organism>
<dbReference type="OMA" id="RPRPYYN"/>
<proteinExistence type="predicted"/>
<evidence type="ECO:0000256" key="1">
    <source>
        <dbReference type="SAM" id="Coils"/>
    </source>
</evidence>
<sequence length="843" mass="100660">QKQNKKGKIKMSLSNLAQFGQMGLNQNYSQYQNSPIKDFSQVNQFPYFPVQILMVPYQVQPTMINSSFMSHPQPTVLQIIPYQQDQSQNQAKQQYQNEQNISQNNIMNQYQESPKIIKKKLSFQNQLNFEGKPSQNFLETQNQNQKWQQQQEYQNILKTQQEIKKFKNEQLKEQEKLELEKLMQEKLIQQLYNKAAIQRDSNGNILTTKIRPGNRNFQSMDWFSGNQQYPNNMETTKNIFYKHSSIPDLEIINQDIKQKRDLEKKIQVERQQFQSQSNIDDIHQNSNHIRQSYDSRQDLEKLKKAEQAIQLQKDILELRKIQDIRDGQLEDLRIQRERLDNEQQLQIQQKQLKINIDQSKQYSEQQNNDEKQEKMQYEQKQDLEKIKQKILGEIPQEISKIVKQTINGEIQSIRYEINFHKNNIEEQIQQIKSQIDKANEKKEQTDINLNSLNEQLSKQNINNLQKNSYTYESFIKMQKSNIYASKDIFLLPKQKYKIENEQPLKQKSELIENKKCVIKKKEQPDFIETKPYRVSQVLEIPGTFIQDKDDIDAYKKYLVKNKKRLNRMEKIELVKEQQQKYEQINQFFAKSTTQSDSDDDLKLPTKDSHQKQIRYNSVNIQKDNLQNNCQIQQQNEQQFSLEKIRKKSSQTSFKKELKQFIQLPQLVQKNSPQFQQNSIQIQQQQIQQNNPINSIQIQQQPKQIQQNQFRNSIQIQQELKLSQQIQTNNNIEVQEQQETKLSEPKNSILIEQSQENRQSQQIQHKKSQQFSQISQQNNKLTIQNELRNSQQLKYNQLNNSQQVQIEKSIQLNIINENKNNIYQSKIERNSQISQQNNLNIQNQ</sequence>
<evidence type="ECO:0000313" key="3">
    <source>
        <dbReference type="EMBL" id="EGR28192.1"/>
    </source>
</evidence>
<feature type="compositionally biased region" description="Basic and acidic residues" evidence="2">
    <location>
        <begin position="368"/>
        <end position="379"/>
    </location>
</feature>